<dbReference type="InterPro" id="IPR003595">
    <property type="entry name" value="Tyr_Pase_cat"/>
</dbReference>
<dbReference type="Gene3D" id="3.90.190.10">
    <property type="entry name" value="Protein tyrosine phosphatase superfamily"/>
    <property type="match status" value="1"/>
</dbReference>
<accession>A0A4W3IF30</accession>
<reference evidence="5" key="2">
    <citation type="journal article" date="2007" name="PLoS Biol.">
        <title>Survey sequencing and comparative analysis of the elephant shark (Callorhinchus milii) genome.</title>
        <authorList>
            <person name="Venkatesh B."/>
            <person name="Kirkness E.F."/>
            <person name="Loh Y.H."/>
            <person name="Halpern A.L."/>
            <person name="Lee A.P."/>
            <person name="Johnson J."/>
            <person name="Dandona N."/>
            <person name="Viswanathan L.D."/>
            <person name="Tay A."/>
            <person name="Venter J.C."/>
            <person name="Strausberg R.L."/>
            <person name="Brenner S."/>
        </authorList>
    </citation>
    <scope>NUCLEOTIDE SEQUENCE [LARGE SCALE GENOMIC DNA]</scope>
</reference>
<dbReference type="Pfam" id="PF10409">
    <property type="entry name" value="PTEN_C2"/>
    <property type="match status" value="1"/>
</dbReference>
<keyword evidence="5" id="KW-1185">Reference proteome</keyword>
<dbReference type="GeneTree" id="ENSGT00940000155400"/>
<dbReference type="Gene3D" id="2.60.40.1110">
    <property type="match status" value="1"/>
</dbReference>
<dbReference type="Proteomes" id="UP000314986">
    <property type="component" value="Unassembled WGS sequence"/>
</dbReference>
<dbReference type="PANTHER" id="PTHR45734:SF3">
    <property type="entry name" value="TENSIN-1"/>
    <property type="match status" value="1"/>
</dbReference>
<comment type="similarity">
    <text evidence="1">Belongs to the PTEN phosphatase protein family.</text>
</comment>
<gene>
    <name evidence="4" type="primary">LOC103190408</name>
</gene>
<dbReference type="SMART" id="SM00404">
    <property type="entry name" value="PTPc_motif"/>
    <property type="match status" value="1"/>
</dbReference>
<dbReference type="FunFam" id="3.90.190.10:FF:000010">
    <property type="entry name" value="tensin-1 isoform X2"/>
    <property type="match status" value="1"/>
</dbReference>
<dbReference type="InterPro" id="IPR051484">
    <property type="entry name" value="Tensin_PTEN_phosphatase"/>
</dbReference>
<dbReference type="InterPro" id="IPR029021">
    <property type="entry name" value="Prot-tyrosine_phosphatase-like"/>
</dbReference>
<evidence type="ECO:0000313" key="5">
    <source>
        <dbReference type="Proteomes" id="UP000314986"/>
    </source>
</evidence>
<reference evidence="4" key="5">
    <citation type="submission" date="2025-09" db="UniProtKB">
        <authorList>
            <consortium name="Ensembl"/>
        </authorList>
    </citation>
    <scope>IDENTIFICATION</scope>
</reference>
<name>A0A4W3IF30_CALMI</name>
<protein>
    <submittedName>
        <fullName evidence="4">Tensin 1</fullName>
    </submittedName>
</protein>
<dbReference type="InterPro" id="IPR014020">
    <property type="entry name" value="Tensin_C2-dom"/>
</dbReference>
<sequence length="388" mass="44489">MEEPSDVDLTYITERIISVSFPSSVEEHSYRGNLREVAQMLLSKHGDNYLIFNLSERRHDISKFNPKVLDFGWPDLHAPALDKICSICKAMDTWLNSDCQHVVVIHNKGNRGRMGVVIAAYMHYSNISASADQALDRFAMKKFYEDKVLPVGQPSQRRYVHYFSGLLTGSIKMNNKPLFLHHVIMHGVPSFESQHGCRPFLRIYQGMQPVYTSGIYTVPSDGQNSVCITIEPGLMLKGDILLKCYHKKFRSPSRDVVFRLQFHTCAVHDLGLVFAKEDLDDAFKDDRFPEYAKVEFVFSFGPEKIRGMEHLENGPSVSVDYNTSDPLIRWDSYENFNVHREDSMEGEWGRGEARDRLALWSVCPEVVGLSLWSRLTLSTSLLETLYFQ</sequence>
<dbReference type="SUPFAM" id="SSF52799">
    <property type="entry name" value="(Phosphotyrosine protein) phosphatases II"/>
    <property type="match status" value="1"/>
</dbReference>
<dbReference type="Ensembl" id="ENSCMIT00000027873.1">
    <property type="protein sequence ID" value="ENSCMIP00000027437.1"/>
    <property type="gene ID" value="ENSCMIG00000011872.1"/>
</dbReference>
<dbReference type="SMART" id="SM01326">
    <property type="entry name" value="PTEN_C2"/>
    <property type="match status" value="1"/>
</dbReference>
<dbReference type="AlphaFoldDB" id="A0A4W3IF30"/>
<feature type="domain" description="Phosphatase tensin-type" evidence="2">
    <location>
        <begin position="1"/>
        <end position="170"/>
    </location>
</feature>
<organism evidence="4 5">
    <name type="scientific">Callorhinchus milii</name>
    <name type="common">Ghost shark</name>
    <dbReference type="NCBI Taxonomy" id="7868"/>
    <lineage>
        <taxon>Eukaryota</taxon>
        <taxon>Metazoa</taxon>
        <taxon>Chordata</taxon>
        <taxon>Craniata</taxon>
        <taxon>Vertebrata</taxon>
        <taxon>Chondrichthyes</taxon>
        <taxon>Holocephali</taxon>
        <taxon>Chimaeriformes</taxon>
        <taxon>Callorhinchidae</taxon>
        <taxon>Callorhinchus</taxon>
    </lineage>
</organism>
<feature type="domain" description="C2 tensin-type" evidence="3">
    <location>
        <begin position="175"/>
        <end position="301"/>
    </location>
</feature>
<reference evidence="4" key="4">
    <citation type="submission" date="2025-08" db="UniProtKB">
        <authorList>
            <consortium name="Ensembl"/>
        </authorList>
    </citation>
    <scope>IDENTIFICATION</scope>
</reference>
<evidence type="ECO:0000313" key="4">
    <source>
        <dbReference type="Ensembl" id="ENSCMIP00000027437.1"/>
    </source>
</evidence>
<evidence type="ECO:0000259" key="2">
    <source>
        <dbReference type="PROSITE" id="PS51181"/>
    </source>
</evidence>
<dbReference type="GO" id="GO:0005925">
    <property type="term" value="C:focal adhesion"/>
    <property type="evidence" value="ECO:0007669"/>
    <property type="project" value="TreeGrafter"/>
</dbReference>
<evidence type="ECO:0000256" key="1">
    <source>
        <dbReference type="ARBA" id="ARBA00007881"/>
    </source>
</evidence>
<dbReference type="PROSITE" id="PS51181">
    <property type="entry name" value="PPASE_TENSIN"/>
    <property type="match status" value="1"/>
</dbReference>
<reference evidence="5" key="1">
    <citation type="journal article" date="2006" name="Science">
        <title>Ancient noncoding elements conserved in the human genome.</title>
        <authorList>
            <person name="Venkatesh B."/>
            <person name="Kirkness E.F."/>
            <person name="Loh Y.H."/>
            <person name="Halpern A.L."/>
            <person name="Lee A.P."/>
            <person name="Johnson J."/>
            <person name="Dandona N."/>
            <person name="Viswanathan L.D."/>
            <person name="Tay A."/>
            <person name="Venter J.C."/>
            <person name="Strausberg R.L."/>
            <person name="Brenner S."/>
        </authorList>
    </citation>
    <scope>NUCLEOTIDE SEQUENCE [LARGE SCALE GENOMIC DNA]</scope>
</reference>
<dbReference type="GO" id="GO:0010761">
    <property type="term" value="P:fibroblast migration"/>
    <property type="evidence" value="ECO:0007669"/>
    <property type="project" value="TreeGrafter"/>
</dbReference>
<dbReference type="InterPro" id="IPR029023">
    <property type="entry name" value="Tensin_phosphatase"/>
</dbReference>
<reference evidence="5" key="3">
    <citation type="journal article" date="2014" name="Nature">
        <title>Elephant shark genome provides unique insights into gnathostome evolution.</title>
        <authorList>
            <consortium name="International Elephant Shark Genome Sequencing Consortium"/>
            <person name="Venkatesh B."/>
            <person name="Lee A.P."/>
            <person name="Ravi V."/>
            <person name="Maurya A.K."/>
            <person name="Lian M.M."/>
            <person name="Swann J.B."/>
            <person name="Ohta Y."/>
            <person name="Flajnik M.F."/>
            <person name="Sutoh Y."/>
            <person name="Kasahara M."/>
            <person name="Hoon S."/>
            <person name="Gangu V."/>
            <person name="Roy S.W."/>
            <person name="Irimia M."/>
            <person name="Korzh V."/>
            <person name="Kondrychyn I."/>
            <person name="Lim Z.W."/>
            <person name="Tay B.H."/>
            <person name="Tohari S."/>
            <person name="Kong K.W."/>
            <person name="Ho S."/>
            <person name="Lorente-Galdos B."/>
            <person name="Quilez J."/>
            <person name="Marques-Bonet T."/>
            <person name="Raney B.J."/>
            <person name="Ingham P.W."/>
            <person name="Tay A."/>
            <person name="Hillier L.W."/>
            <person name="Minx P."/>
            <person name="Boehm T."/>
            <person name="Wilson R.K."/>
            <person name="Brenner S."/>
            <person name="Warren W.C."/>
        </authorList>
    </citation>
    <scope>NUCLEOTIDE SEQUENCE [LARGE SCALE GENOMIC DNA]</scope>
</reference>
<proteinExistence type="inferred from homology"/>
<dbReference type="FunFam" id="2.60.40.1110:FF:000002">
    <property type="entry name" value="tensin-1 isoform X2"/>
    <property type="match status" value="1"/>
</dbReference>
<dbReference type="PROSITE" id="PS51182">
    <property type="entry name" value="C2_TENSIN"/>
    <property type="match status" value="1"/>
</dbReference>
<dbReference type="SUPFAM" id="SSF49562">
    <property type="entry name" value="C2 domain (Calcium/lipid-binding domain, CaLB)"/>
    <property type="match status" value="1"/>
</dbReference>
<dbReference type="InterPro" id="IPR035892">
    <property type="entry name" value="C2_domain_sf"/>
</dbReference>
<dbReference type="PANTHER" id="PTHR45734">
    <property type="entry name" value="TENSIN"/>
    <property type="match status" value="1"/>
</dbReference>
<evidence type="ECO:0000259" key="3">
    <source>
        <dbReference type="PROSITE" id="PS51182"/>
    </source>
</evidence>